<dbReference type="InterPro" id="IPR052514">
    <property type="entry name" value="SAM-dependent_MTase"/>
</dbReference>
<sequence length="175" mass="19734">MRAKFLKRFVFGPELLIAALIKKGDVIIDVGANTGQLTLPMAYLTGRSGQVYAFEPCLNSCQKLSQRVKEARLLSIIKINQLALTDRKSQATLTIPRKRLTQASLRPHHSQDWENYSEGSNRYFTQSCQTITLDDFIFEKKLPHINFLKCDVEGAELLVLKGAKQLLQSKTAPII</sequence>
<comment type="caution">
    <text evidence="2">The sequence shown here is derived from an EMBL/GenBank/DDBJ whole genome shotgun (WGS) entry which is preliminary data.</text>
</comment>
<name>D9PME2_9ZZZZ</name>
<accession>D9PME2</accession>
<proteinExistence type="predicted"/>
<reference evidence="2" key="2">
    <citation type="journal article" date="2011" name="Microb. Ecol.">
        <title>Taxonomic and Functional Metagenomic Profiling of the Microbial Community in the Anoxic Sediment of a Sub-saline Shallow Lake (Laguna de Carrizo, Central Spain).</title>
        <authorList>
            <person name="Ferrer M."/>
            <person name="Guazzaroni M.E."/>
            <person name="Richter M."/>
            <person name="Garcia-Salamanca A."/>
            <person name="Yarza P."/>
            <person name="Suarez-Suarez A."/>
            <person name="Solano J."/>
            <person name="Alcaide M."/>
            <person name="van Dillewijn P."/>
            <person name="Molina-Henares M.A."/>
            <person name="Lopez-Cortes N."/>
            <person name="Al-Ramahi Y."/>
            <person name="Guerrero C."/>
            <person name="Acosta A."/>
            <person name="de Eugenio L.I."/>
            <person name="Martinez V."/>
            <person name="Marques S."/>
            <person name="Rojo F."/>
            <person name="Santero E."/>
            <person name="Genilloud O."/>
            <person name="Perez-Perez J."/>
            <person name="Rossello-Mora R."/>
            <person name="Ramos J.L."/>
        </authorList>
    </citation>
    <scope>NUCLEOTIDE SEQUENCE</scope>
</reference>
<reference evidence="2" key="1">
    <citation type="submission" date="2010-07" db="EMBL/GenBank/DDBJ databases">
        <authorList>
            <consortium name="CONSOLIDER consortium CSD2007-00005"/>
            <person name="Guazzaroni M.-E."/>
            <person name="Richter M."/>
            <person name="Garcia-Salamanca A."/>
            <person name="Yarza P."/>
            <person name="Ferrer M."/>
        </authorList>
    </citation>
    <scope>NUCLEOTIDE SEQUENCE</scope>
</reference>
<dbReference type="GO" id="GO:0032259">
    <property type="term" value="P:methylation"/>
    <property type="evidence" value="ECO:0007669"/>
    <property type="project" value="UniProtKB-KW"/>
</dbReference>
<keyword evidence="2" id="KW-0808">Transferase</keyword>
<gene>
    <name evidence="2" type="ORF">LDC_2720</name>
</gene>
<evidence type="ECO:0000259" key="1">
    <source>
        <dbReference type="Pfam" id="PF05050"/>
    </source>
</evidence>
<dbReference type="SUPFAM" id="SSF53335">
    <property type="entry name" value="S-adenosyl-L-methionine-dependent methyltransferases"/>
    <property type="match status" value="1"/>
</dbReference>
<dbReference type="InterPro" id="IPR029063">
    <property type="entry name" value="SAM-dependent_MTases_sf"/>
</dbReference>
<organism evidence="2">
    <name type="scientific">sediment metagenome</name>
    <dbReference type="NCBI Taxonomy" id="749907"/>
    <lineage>
        <taxon>unclassified sequences</taxon>
        <taxon>metagenomes</taxon>
        <taxon>ecological metagenomes</taxon>
    </lineage>
</organism>
<dbReference type="InterPro" id="IPR006342">
    <property type="entry name" value="FkbM_mtfrase"/>
</dbReference>
<dbReference type="Gene3D" id="3.40.50.150">
    <property type="entry name" value="Vaccinia Virus protein VP39"/>
    <property type="match status" value="1"/>
</dbReference>
<dbReference type="PANTHER" id="PTHR34203">
    <property type="entry name" value="METHYLTRANSFERASE, FKBM FAMILY PROTEIN"/>
    <property type="match status" value="1"/>
</dbReference>
<dbReference type="NCBIfam" id="TIGR01444">
    <property type="entry name" value="fkbM_fam"/>
    <property type="match status" value="1"/>
</dbReference>
<keyword evidence="2" id="KW-0489">Methyltransferase</keyword>
<feature type="domain" description="Methyltransferase FkbM" evidence="1">
    <location>
        <begin position="29"/>
        <end position="174"/>
    </location>
</feature>
<dbReference type="AlphaFoldDB" id="D9PME2"/>
<dbReference type="EMBL" id="ADZX01000822">
    <property type="protein sequence ID" value="EFK95271.1"/>
    <property type="molecule type" value="Genomic_DNA"/>
</dbReference>
<protein>
    <submittedName>
        <fullName evidence="2">Protein containing Methyltransferase FkbM domain</fullName>
    </submittedName>
</protein>
<evidence type="ECO:0000313" key="2">
    <source>
        <dbReference type="EMBL" id="EFK95271.1"/>
    </source>
</evidence>
<dbReference type="GO" id="GO:0008168">
    <property type="term" value="F:methyltransferase activity"/>
    <property type="evidence" value="ECO:0007669"/>
    <property type="project" value="UniProtKB-KW"/>
</dbReference>
<dbReference type="Pfam" id="PF05050">
    <property type="entry name" value="Methyltransf_21"/>
    <property type="match status" value="1"/>
</dbReference>
<dbReference type="PANTHER" id="PTHR34203:SF15">
    <property type="entry name" value="SLL1173 PROTEIN"/>
    <property type="match status" value="1"/>
</dbReference>